<name>A0A1C4DPH8_9BACT</name>
<proteinExistence type="predicted"/>
<dbReference type="OrthoDB" id="677448at2"/>
<dbReference type="RefSeq" id="WP_089711832.1">
    <property type="nucleotide sequence ID" value="NZ_FMAR01000006.1"/>
</dbReference>
<evidence type="ECO:0000313" key="2">
    <source>
        <dbReference type="Proteomes" id="UP000242818"/>
    </source>
</evidence>
<gene>
    <name evidence="1" type="ORF">GA0116948_10627</name>
</gene>
<protein>
    <submittedName>
        <fullName evidence="1">Uncharacterized protein</fullName>
    </submittedName>
</protein>
<dbReference type="STRING" id="1335309.GA0116948_10627"/>
<accession>A0A1C4DPH8</accession>
<evidence type="ECO:0000313" key="1">
    <source>
        <dbReference type="EMBL" id="SCC33135.1"/>
    </source>
</evidence>
<dbReference type="AlphaFoldDB" id="A0A1C4DPH8"/>
<organism evidence="1 2">
    <name type="scientific">Chitinophaga costaii</name>
    <dbReference type="NCBI Taxonomy" id="1335309"/>
    <lineage>
        <taxon>Bacteria</taxon>
        <taxon>Pseudomonadati</taxon>
        <taxon>Bacteroidota</taxon>
        <taxon>Chitinophagia</taxon>
        <taxon>Chitinophagales</taxon>
        <taxon>Chitinophagaceae</taxon>
        <taxon>Chitinophaga</taxon>
    </lineage>
</organism>
<reference evidence="1 2" key="1">
    <citation type="submission" date="2016-08" db="EMBL/GenBank/DDBJ databases">
        <authorList>
            <person name="Seilhamer J.J."/>
        </authorList>
    </citation>
    <scope>NUCLEOTIDE SEQUENCE [LARGE SCALE GENOMIC DNA]</scope>
    <source>
        <strain evidence="1 2">A37T2</strain>
    </source>
</reference>
<dbReference type="EMBL" id="FMAR01000006">
    <property type="protein sequence ID" value="SCC33135.1"/>
    <property type="molecule type" value="Genomic_DNA"/>
</dbReference>
<sequence>MKKGQAIAAEWKHIAPGLHLPDEAPFSVPEGYFTALPEQVMQRIRHAENDEVETILNGLPKVNPLSQPAPAYFNQLSAQVLQRIHQENAGDALEEAREVDRILTGLPKNNPFTPAPPTYFAQLGSQVMEHIRQAEGPGKIVVLPARKSWIKWAVAACSIGVLATVGTFLLRNNTISLDTQLSKISDQELVDYLQTHTDEFDNDAIYANVATTTPATGKEAAHALQIEDISTDDLNQYIESTKTNGL</sequence>
<keyword evidence="2" id="KW-1185">Reference proteome</keyword>
<dbReference type="Proteomes" id="UP000242818">
    <property type="component" value="Unassembled WGS sequence"/>
</dbReference>